<dbReference type="InterPro" id="IPR010998">
    <property type="entry name" value="Integrase_recombinase_N"/>
</dbReference>
<dbReference type="InterPro" id="IPR050090">
    <property type="entry name" value="Tyrosine_recombinase_XerCD"/>
</dbReference>
<dbReference type="Proteomes" id="UP000198716">
    <property type="component" value="Unassembled WGS sequence"/>
</dbReference>
<evidence type="ECO:0000259" key="3">
    <source>
        <dbReference type="PROSITE" id="PS51898"/>
    </source>
</evidence>
<reference evidence="5" key="1">
    <citation type="submission" date="2016-10" db="EMBL/GenBank/DDBJ databases">
        <authorList>
            <person name="Varghese N."/>
            <person name="Submissions S."/>
        </authorList>
    </citation>
    <scope>NUCLEOTIDE SEQUENCE [LARGE SCALE GENOMIC DNA]</scope>
    <source>
        <strain evidence="5">DSM 45004</strain>
    </source>
</reference>
<dbReference type="AlphaFoldDB" id="A0A1I1YQL5"/>
<proteinExistence type="predicted"/>
<accession>A0A1I1YQL5</accession>
<dbReference type="GO" id="GO:0015074">
    <property type="term" value="P:DNA integration"/>
    <property type="evidence" value="ECO:0007669"/>
    <property type="project" value="InterPro"/>
</dbReference>
<dbReference type="CDD" id="cd00397">
    <property type="entry name" value="DNA_BRE_C"/>
    <property type="match status" value="1"/>
</dbReference>
<dbReference type="Pfam" id="PF00589">
    <property type="entry name" value="Phage_integrase"/>
    <property type="match status" value="1"/>
</dbReference>
<dbReference type="GO" id="GO:0003677">
    <property type="term" value="F:DNA binding"/>
    <property type="evidence" value="ECO:0007669"/>
    <property type="project" value="UniProtKB-KW"/>
</dbReference>
<dbReference type="Gene3D" id="1.10.443.10">
    <property type="entry name" value="Intergrase catalytic core"/>
    <property type="match status" value="1"/>
</dbReference>
<feature type="domain" description="Tyr recombinase" evidence="3">
    <location>
        <begin position="153"/>
        <end position="338"/>
    </location>
</feature>
<organism evidence="4 5">
    <name type="scientific">Actinopolyspora alba</name>
    <dbReference type="NCBI Taxonomy" id="673379"/>
    <lineage>
        <taxon>Bacteria</taxon>
        <taxon>Bacillati</taxon>
        <taxon>Actinomycetota</taxon>
        <taxon>Actinomycetes</taxon>
        <taxon>Actinopolysporales</taxon>
        <taxon>Actinopolysporaceae</taxon>
        <taxon>Actinopolyspora</taxon>
        <taxon>Actinopolyspora alba group</taxon>
    </lineage>
</organism>
<dbReference type="EMBL" id="FOMZ01000009">
    <property type="protein sequence ID" value="SFE21826.1"/>
    <property type="molecule type" value="Genomic_DNA"/>
</dbReference>
<keyword evidence="2" id="KW-0233">DNA recombination</keyword>
<evidence type="ECO:0000313" key="5">
    <source>
        <dbReference type="Proteomes" id="UP000198716"/>
    </source>
</evidence>
<keyword evidence="5" id="KW-1185">Reference proteome</keyword>
<dbReference type="InterPro" id="IPR013762">
    <property type="entry name" value="Integrase-like_cat_sf"/>
</dbReference>
<dbReference type="PANTHER" id="PTHR30349:SF88">
    <property type="entry name" value="BLL1584 PROTEIN"/>
    <property type="match status" value="1"/>
</dbReference>
<dbReference type="RefSeq" id="WP_175496848.1">
    <property type="nucleotide sequence ID" value="NZ_FOMZ01000009.1"/>
</dbReference>
<dbReference type="InterPro" id="IPR011010">
    <property type="entry name" value="DNA_brk_join_enz"/>
</dbReference>
<dbReference type="PANTHER" id="PTHR30349">
    <property type="entry name" value="PHAGE INTEGRASE-RELATED"/>
    <property type="match status" value="1"/>
</dbReference>
<name>A0A1I1YQL5_9ACTN</name>
<gene>
    <name evidence="4" type="ORF">SAMN04487819_109176</name>
</gene>
<dbReference type="GO" id="GO:0006310">
    <property type="term" value="P:DNA recombination"/>
    <property type="evidence" value="ECO:0007669"/>
    <property type="project" value="UniProtKB-KW"/>
</dbReference>
<dbReference type="Gene3D" id="1.10.150.130">
    <property type="match status" value="1"/>
</dbReference>
<dbReference type="SUPFAM" id="SSF56349">
    <property type="entry name" value="DNA breaking-rejoining enzymes"/>
    <property type="match status" value="1"/>
</dbReference>
<sequence>MSDRVERSGSTGPAPSELEAARLVLARMGVAPEDLVGSAAGSCVVPTFAEYVPVVQQAVSAGTRRVYGSYWKRVLEFWGSRRLDEPTASEIKQLAERVRSQRVVRRNARGGRSAVEHCIAALRCVYRHAVADGIVSESQDPARRVAMPRRLPSTRRGLGEQPVAELNRVAASTGNDPALDTLLLRLHTETACRRGGALALRVADLDPHQCVILLREKNDTVRWQPVSPTLMRHLREHADQRGAHVAGDGRVLRYRGGNPLTHRRYDHLWHRLGRHVSWVATQQVSTHWLRYTTLTWVERHFGYAVARAYAGHTDSAGESGVTATYVRAGLPEIATALSALTGEDHPLAPAG</sequence>
<evidence type="ECO:0000256" key="2">
    <source>
        <dbReference type="ARBA" id="ARBA00023172"/>
    </source>
</evidence>
<dbReference type="InterPro" id="IPR002104">
    <property type="entry name" value="Integrase_catalytic"/>
</dbReference>
<protein>
    <submittedName>
        <fullName evidence="4">Site-specific recombinase XerD</fullName>
    </submittedName>
</protein>
<dbReference type="PROSITE" id="PS51898">
    <property type="entry name" value="TYR_RECOMBINASE"/>
    <property type="match status" value="1"/>
</dbReference>
<evidence type="ECO:0000256" key="1">
    <source>
        <dbReference type="ARBA" id="ARBA00023125"/>
    </source>
</evidence>
<evidence type="ECO:0000313" key="4">
    <source>
        <dbReference type="EMBL" id="SFE21826.1"/>
    </source>
</evidence>
<keyword evidence="1" id="KW-0238">DNA-binding</keyword>